<gene>
    <name evidence="10" type="ORF">KCG44_06275</name>
</gene>
<keyword evidence="3" id="KW-0479">Metal-binding</keyword>
<feature type="coiled-coil region" evidence="7">
    <location>
        <begin position="144"/>
        <end position="192"/>
    </location>
</feature>
<keyword evidence="6" id="KW-0482">Metalloprotease</keyword>
<feature type="chain" id="PRO_5047409146" evidence="8">
    <location>
        <begin position="19"/>
        <end position="368"/>
    </location>
</feature>
<evidence type="ECO:0000256" key="8">
    <source>
        <dbReference type="SAM" id="SignalP"/>
    </source>
</evidence>
<feature type="signal peptide" evidence="8">
    <location>
        <begin position="1"/>
        <end position="18"/>
    </location>
</feature>
<evidence type="ECO:0000256" key="4">
    <source>
        <dbReference type="ARBA" id="ARBA00022801"/>
    </source>
</evidence>
<dbReference type="Pfam" id="PF01551">
    <property type="entry name" value="Peptidase_M23"/>
    <property type="match status" value="1"/>
</dbReference>
<evidence type="ECO:0000313" key="11">
    <source>
        <dbReference type="Proteomes" id="UP000722336"/>
    </source>
</evidence>
<evidence type="ECO:0000256" key="5">
    <source>
        <dbReference type="ARBA" id="ARBA00022833"/>
    </source>
</evidence>
<dbReference type="InterPro" id="IPR016047">
    <property type="entry name" value="M23ase_b-sheet_dom"/>
</dbReference>
<evidence type="ECO:0000256" key="6">
    <source>
        <dbReference type="ARBA" id="ARBA00023049"/>
    </source>
</evidence>
<protein>
    <submittedName>
        <fullName evidence="10">Peptidoglycan DD-metalloendopeptidase family protein</fullName>
    </submittedName>
</protein>
<proteinExistence type="predicted"/>
<organism evidence="10 11">
    <name type="scientific">Pacificimonas pallii</name>
    <dbReference type="NCBI Taxonomy" id="2827236"/>
    <lineage>
        <taxon>Bacteria</taxon>
        <taxon>Pseudomonadati</taxon>
        <taxon>Pseudomonadota</taxon>
        <taxon>Alphaproteobacteria</taxon>
        <taxon>Sphingomonadales</taxon>
        <taxon>Sphingosinicellaceae</taxon>
        <taxon>Pacificimonas</taxon>
    </lineage>
</organism>
<comment type="cofactor">
    <cofactor evidence="1">
        <name>Zn(2+)</name>
        <dbReference type="ChEBI" id="CHEBI:29105"/>
    </cofactor>
</comment>
<comment type="caution">
    <text evidence="10">The sequence shown here is derived from an EMBL/GenBank/DDBJ whole genome shotgun (WGS) entry which is preliminary data.</text>
</comment>
<dbReference type="Proteomes" id="UP000722336">
    <property type="component" value="Unassembled WGS sequence"/>
</dbReference>
<evidence type="ECO:0000313" key="10">
    <source>
        <dbReference type="EMBL" id="MBV7256390.1"/>
    </source>
</evidence>
<dbReference type="PANTHER" id="PTHR21666">
    <property type="entry name" value="PEPTIDASE-RELATED"/>
    <property type="match status" value="1"/>
</dbReference>
<name>A0ABS6SDG1_9SPHN</name>
<dbReference type="PANTHER" id="PTHR21666:SF288">
    <property type="entry name" value="CELL DIVISION PROTEIN YTFB"/>
    <property type="match status" value="1"/>
</dbReference>
<sequence length="368" mass="39827">MVRIAILSGLLFAVPAFAQNAERAEERALQADAEARKLERQVADKASEVAAARERRRELAISAQAAERRATRLERIIASLETRRRKEVAALSSRRGEVSRLLAALQSMSRRPAAAALLATEDAIETARVAALIDAIRPELALKTQDLTTQLARTRRLRERAETRRGELKNTLAALAQRLAALDGEDAKLRKEGDAIGADAKAARERTRELAALAVDLKGLDDALAQSADARPWRRLRSYRPSAREIASFGYRAPAAGRITRAFGVPNEVGVLERGTSVATRGGAVVTAPAAGEIAYIGAYRNYGEIVIIEHENDMLTILSGLARTSGNVGDVVPGGTPIGRMGDDGDLYVELRRRGTPVDPMLYTRAP</sequence>
<keyword evidence="11" id="KW-1185">Reference proteome</keyword>
<evidence type="ECO:0000256" key="3">
    <source>
        <dbReference type="ARBA" id="ARBA00022723"/>
    </source>
</evidence>
<evidence type="ECO:0000256" key="7">
    <source>
        <dbReference type="SAM" id="Coils"/>
    </source>
</evidence>
<keyword evidence="8" id="KW-0732">Signal</keyword>
<dbReference type="InterPro" id="IPR050570">
    <property type="entry name" value="Cell_wall_metabolism_enzyme"/>
</dbReference>
<keyword evidence="5" id="KW-0862">Zinc</keyword>
<keyword evidence="2" id="KW-0645">Protease</keyword>
<dbReference type="CDD" id="cd12797">
    <property type="entry name" value="M23_peptidase"/>
    <property type="match status" value="1"/>
</dbReference>
<keyword evidence="4" id="KW-0378">Hydrolase</keyword>
<evidence type="ECO:0000256" key="2">
    <source>
        <dbReference type="ARBA" id="ARBA00022670"/>
    </source>
</evidence>
<reference evidence="10 11" key="1">
    <citation type="submission" date="2021-04" db="EMBL/GenBank/DDBJ databases">
        <authorList>
            <person name="Pira H."/>
            <person name="Risdian C."/>
            <person name="Wink J."/>
        </authorList>
    </citation>
    <scope>NUCLEOTIDE SEQUENCE [LARGE SCALE GENOMIC DNA]</scope>
    <source>
        <strain evidence="10 11">WHA3</strain>
    </source>
</reference>
<evidence type="ECO:0000256" key="1">
    <source>
        <dbReference type="ARBA" id="ARBA00001947"/>
    </source>
</evidence>
<accession>A0ABS6SDG1</accession>
<evidence type="ECO:0000259" key="9">
    <source>
        <dbReference type="Pfam" id="PF01551"/>
    </source>
</evidence>
<dbReference type="EMBL" id="JAGSPA010000002">
    <property type="protein sequence ID" value="MBV7256390.1"/>
    <property type="molecule type" value="Genomic_DNA"/>
</dbReference>
<feature type="coiled-coil region" evidence="7">
    <location>
        <begin position="21"/>
        <end position="83"/>
    </location>
</feature>
<feature type="domain" description="M23ase beta-sheet core" evidence="9">
    <location>
        <begin position="274"/>
        <end position="361"/>
    </location>
</feature>
<dbReference type="RefSeq" id="WP_218445017.1">
    <property type="nucleotide sequence ID" value="NZ_JAGSPA010000002.1"/>
</dbReference>
<keyword evidence="7" id="KW-0175">Coiled coil</keyword>